<reference evidence="3 4" key="1">
    <citation type="submission" date="2017-03" db="EMBL/GenBank/DDBJ databases">
        <title>WGS assembly of Porphyra umbilicalis.</title>
        <authorList>
            <person name="Brawley S.H."/>
            <person name="Blouin N.A."/>
            <person name="Ficko-Blean E."/>
            <person name="Wheeler G.L."/>
            <person name="Lohr M."/>
            <person name="Goodson H.V."/>
            <person name="Jenkins J.W."/>
            <person name="Blaby-Haas C.E."/>
            <person name="Helliwell K.E."/>
            <person name="Chan C."/>
            <person name="Marriage T."/>
            <person name="Bhattacharya D."/>
            <person name="Klein A.S."/>
            <person name="Badis Y."/>
            <person name="Brodie J."/>
            <person name="Cao Y."/>
            <person name="Collen J."/>
            <person name="Dittami S.M."/>
            <person name="Gachon C.M."/>
            <person name="Green B.R."/>
            <person name="Karpowicz S."/>
            <person name="Kim J.W."/>
            <person name="Kudahl U."/>
            <person name="Lin S."/>
            <person name="Michel G."/>
            <person name="Mittag M."/>
            <person name="Olson B.J."/>
            <person name="Pangilinan J."/>
            <person name="Peng Y."/>
            <person name="Qiu H."/>
            <person name="Shu S."/>
            <person name="Singer J.T."/>
            <person name="Smith A.G."/>
            <person name="Sprecher B.N."/>
            <person name="Wagner V."/>
            <person name="Wang W."/>
            <person name="Wang Z.-Y."/>
            <person name="Yan J."/>
            <person name="Yarish C."/>
            <person name="Zoeuner-Riek S."/>
            <person name="Zhuang Y."/>
            <person name="Zou Y."/>
            <person name="Lindquist E.A."/>
            <person name="Grimwood J."/>
            <person name="Barry K."/>
            <person name="Rokhsar D.S."/>
            <person name="Schmutz J."/>
            <person name="Stiller J.W."/>
            <person name="Grossman A.R."/>
            <person name="Prochnik S.E."/>
        </authorList>
    </citation>
    <scope>NUCLEOTIDE SEQUENCE [LARGE SCALE GENOMIC DNA]</scope>
    <source>
        <strain evidence="3">4086291</strain>
    </source>
</reference>
<dbReference type="Gene3D" id="2.60.40.2130">
    <property type="entry name" value="F-spondin domain"/>
    <property type="match status" value="1"/>
</dbReference>
<evidence type="ECO:0000259" key="2">
    <source>
        <dbReference type="Pfam" id="PF06468"/>
    </source>
</evidence>
<accession>A0A1X6PHM3</accession>
<dbReference type="InterPro" id="IPR038678">
    <property type="entry name" value="Spondin_N_sf"/>
</dbReference>
<keyword evidence="4" id="KW-1185">Reference proteome</keyword>
<dbReference type="InterPro" id="IPR009465">
    <property type="entry name" value="Spondin_N"/>
</dbReference>
<evidence type="ECO:0000313" key="3">
    <source>
        <dbReference type="EMBL" id="OSX80327.1"/>
    </source>
</evidence>
<dbReference type="AlphaFoldDB" id="A0A1X6PHM3"/>
<evidence type="ECO:0000313" key="4">
    <source>
        <dbReference type="Proteomes" id="UP000218209"/>
    </source>
</evidence>
<dbReference type="Pfam" id="PF06468">
    <property type="entry name" value="Spond_N"/>
    <property type="match status" value="1"/>
</dbReference>
<dbReference type="Proteomes" id="UP000218209">
    <property type="component" value="Unassembled WGS sequence"/>
</dbReference>
<proteinExistence type="predicted"/>
<dbReference type="EMBL" id="KV918777">
    <property type="protein sequence ID" value="OSX80327.1"/>
    <property type="molecule type" value="Genomic_DNA"/>
</dbReference>
<sequence>MRLATFAAAAAAIALTLTASASAAATAPFSGAAAAAPADAAAVSRRRIRPGCAGNVTYQLSVKFDLPAAGFSGRDVDGWDLSAATLTTHARVYEMWKRHKRPYAAVKAVPSSGDATALLAELAAAKAAGIVASVQAVQPTLVGGVGGFNGTAARFTVREAMSHASVIGRLSPKHEDWFWGFAKKGINDLCTTDTQNTAGQWVRRRVGPLRLYSAYKRYDGVIDWLDLDLTVGRYAVTLCTATRSGKNRCEGLPPPGGRGAAA</sequence>
<organism evidence="3 4">
    <name type="scientific">Porphyra umbilicalis</name>
    <name type="common">Purple laver</name>
    <name type="synonym">Red alga</name>
    <dbReference type="NCBI Taxonomy" id="2786"/>
    <lineage>
        <taxon>Eukaryota</taxon>
        <taxon>Rhodophyta</taxon>
        <taxon>Bangiophyceae</taxon>
        <taxon>Bangiales</taxon>
        <taxon>Bangiaceae</taxon>
        <taxon>Porphyra</taxon>
    </lineage>
</organism>
<feature type="signal peptide" evidence="1">
    <location>
        <begin position="1"/>
        <end position="23"/>
    </location>
</feature>
<keyword evidence="1" id="KW-0732">Signal</keyword>
<name>A0A1X6PHM3_PORUM</name>
<feature type="domain" description="Spondin" evidence="2">
    <location>
        <begin position="87"/>
        <end position="195"/>
    </location>
</feature>
<feature type="chain" id="PRO_5013230938" description="Spondin domain-containing protein" evidence="1">
    <location>
        <begin position="24"/>
        <end position="262"/>
    </location>
</feature>
<protein>
    <recommendedName>
        <fullName evidence="2">Spondin domain-containing protein</fullName>
    </recommendedName>
</protein>
<evidence type="ECO:0000256" key="1">
    <source>
        <dbReference type="SAM" id="SignalP"/>
    </source>
</evidence>
<gene>
    <name evidence="3" type="ORF">BU14_0055s0048</name>
</gene>